<dbReference type="AlphaFoldDB" id="A0A4C1Z420"/>
<dbReference type="OrthoDB" id="412006at2759"/>
<accession>A0A4C1Z420</accession>
<protein>
    <submittedName>
        <fullName evidence="1">Uncharacterized protein</fullName>
    </submittedName>
</protein>
<dbReference type="Proteomes" id="UP000299102">
    <property type="component" value="Unassembled WGS sequence"/>
</dbReference>
<dbReference type="EMBL" id="BGZK01001560">
    <property type="protein sequence ID" value="GBP82360.1"/>
    <property type="molecule type" value="Genomic_DNA"/>
</dbReference>
<organism evidence="1 2">
    <name type="scientific">Eumeta variegata</name>
    <name type="common">Bagworm moth</name>
    <name type="synonym">Eumeta japonica</name>
    <dbReference type="NCBI Taxonomy" id="151549"/>
    <lineage>
        <taxon>Eukaryota</taxon>
        <taxon>Metazoa</taxon>
        <taxon>Ecdysozoa</taxon>
        <taxon>Arthropoda</taxon>
        <taxon>Hexapoda</taxon>
        <taxon>Insecta</taxon>
        <taxon>Pterygota</taxon>
        <taxon>Neoptera</taxon>
        <taxon>Endopterygota</taxon>
        <taxon>Lepidoptera</taxon>
        <taxon>Glossata</taxon>
        <taxon>Ditrysia</taxon>
        <taxon>Tineoidea</taxon>
        <taxon>Psychidae</taxon>
        <taxon>Oiketicinae</taxon>
        <taxon>Eumeta</taxon>
    </lineage>
</organism>
<evidence type="ECO:0000313" key="2">
    <source>
        <dbReference type="Proteomes" id="UP000299102"/>
    </source>
</evidence>
<evidence type="ECO:0000313" key="1">
    <source>
        <dbReference type="EMBL" id="GBP82360.1"/>
    </source>
</evidence>
<reference evidence="1 2" key="1">
    <citation type="journal article" date="2019" name="Commun. Biol.">
        <title>The bagworm genome reveals a unique fibroin gene that provides high tensile strength.</title>
        <authorList>
            <person name="Kono N."/>
            <person name="Nakamura H."/>
            <person name="Ohtoshi R."/>
            <person name="Tomita M."/>
            <person name="Numata K."/>
            <person name="Arakawa K."/>
        </authorList>
    </citation>
    <scope>NUCLEOTIDE SEQUENCE [LARGE SCALE GENOMIC DNA]</scope>
</reference>
<keyword evidence="2" id="KW-1185">Reference proteome</keyword>
<sequence>MEWDIVPYFVGGILKTALKRSGYLMRKGKMNKTPRRGSHYYVSLAETTKAIFRLSKWKAPGPDGIPIVVIKQLA</sequence>
<proteinExistence type="predicted"/>
<name>A0A4C1Z420_EUMVA</name>
<gene>
    <name evidence="1" type="ORF">EVAR_99500_1</name>
</gene>
<comment type="caution">
    <text evidence="1">The sequence shown here is derived from an EMBL/GenBank/DDBJ whole genome shotgun (WGS) entry which is preliminary data.</text>
</comment>